<sequence length="347" mass="37466">MSSFEFINLILDRMIISGQERPEAFWKLTEKALLSGVQDADADVRDSAYSAVARCDTLHSDLCERVLKKLSRAQMKKYDTIKENVQKLIASADFGKQSDDPFILVKNEDNETDDSNANADAEKKTESNSKADNSSSDLSEPDKTPKKTNGNNATASTPAAKKPAATPSTTTAAKPIATTPQPKTAPKTEVKPKTPQPEKAASKSTPSSANGSASDIKKANKSSGGLTPRNSNNPKNGKEKEKEKPAESHTKVSSNPKVPVDASLAKKRKSLTQDAPEIKDTAKSLAFKENNKKHRELIIAGSEILWNAFNTVDTDFDSMISLAEFESAMTSLNISFTPEASKAAFQA</sequence>
<protein>
    <recommendedName>
        <fullName evidence="2">EF-hand domain-containing protein</fullName>
    </recommendedName>
</protein>
<proteinExistence type="predicted"/>
<dbReference type="EMBL" id="ASPP01007753">
    <property type="protein sequence ID" value="ETO26593.1"/>
    <property type="molecule type" value="Genomic_DNA"/>
</dbReference>
<feature type="non-terminal residue" evidence="3">
    <location>
        <position position="347"/>
    </location>
</feature>
<feature type="compositionally biased region" description="Basic and acidic residues" evidence="1">
    <location>
        <begin position="236"/>
        <end position="250"/>
    </location>
</feature>
<dbReference type="InterPro" id="IPR011992">
    <property type="entry name" value="EF-hand-dom_pair"/>
</dbReference>
<dbReference type="SUPFAM" id="SSF47473">
    <property type="entry name" value="EF-hand"/>
    <property type="match status" value="1"/>
</dbReference>
<dbReference type="AlphaFoldDB" id="X6NKZ4"/>
<feature type="domain" description="EF-hand" evidence="2">
    <location>
        <begin position="300"/>
        <end position="335"/>
    </location>
</feature>
<feature type="compositionally biased region" description="Polar residues" evidence="1">
    <location>
        <begin position="202"/>
        <end position="213"/>
    </location>
</feature>
<reference evidence="3 4" key="1">
    <citation type="journal article" date="2013" name="Curr. Biol.">
        <title>The Genome of the Foraminiferan Reticulomyxa filosa.</title>
        <authorList>
            <person name="Glockner G."/>
            <person name="Hulsmann N."/>
            <person name="Schleicher M."/>
            <person name="Noegel A.A."/>
            <person name="Eichinger L."/>
            <person name="Gallinger C."/>
            <person name="Pawlowski J."/>
            <person name="Sierra R."/>
            <person name="Euteneuer U."/>
            <person name="Pillet L."/>
            <person name="Moustafa A."/>
            <person name="Platzer M."/>
            <person name="Groth M."/>
            <person name="Szafranski K."/>
            <person name="Schliwa M."/>
        </authorList>
    </citation>
    <scope>NUCLEOTIDE SEQUENCE [LARGE SCALE GENOMIC DNA]</scope>
</reference>
<name>X6NKZ4_RETFI</name>
<dbReference type="Gene3D" id="1.10.238.10">
    <property type="entry name" value="EF-hand"/>
    <property type="match status" value="1"/>
</dbReference>
<evidence type="ECO:0000313" key="3">
    <source>
        <dbReference type="EMBL" id="ETO26593.1"/>
    </source>
</evidence>
<gene>
    <name evidence="3" type="ORF">RFI_10543</name>
</gene>
<comment type="caution">
    <text evidence="3">The sequence shown here is derived from an EMBL/GenBank/DDBJ whole genome shotgun (WGS) entry which is preliminary data.</text>
</comment>
<evidence type="ECO:0000256" key="1">
    <source>
        <dbReference type="SAM" id="MobiDB-lite"/>
    </source>
</evidence>
<dbReference type="InterPro" id="IPR011989">
    <property type="entry name" value="ARM-like"/>
</dbReference>
<evidence type="ECO:0000313" key="4">
    <source>
        <dbReference type="Proteomes" id="UP000023152"/>
    </source>
</evidence>
<dbReference type="Proteomes" id="UP000023152">
    <property type="component" value="Unassembled WGS sequence"/>
</dbReference>
<dbReference type="Gene3D" id="1.25.10.10">
    <property type="entry name" value="Leucine-rich Repeat Variant"/>
    <property type="match status" value="1"/>
</dbReference>
<keyword evidence="4" id="KW-1185">Reference proteome</keyword>
<accession>X6NKZ4</accession>
<evidence type="ECO:0000259" key="2">
    <source>
        <dbReference type="PROSITE" id="PS50222"/>
    </source>
</evidence>
<dbReference type="GO" id="GO:0005509">
    <property type="term" value="F:calcium ion binding"/>
    <property type="evidence" value="ECO:0007669"/>
    <property type="project" value="InterPro"/>
</dbReference>
<feature type="compositionally biased region" description="Basic and acidic residues" evidence="1">
    <location>
        <begin position="120"/>
        <end position="129"/>
    </location>
</feature>
<dbReference type="InterPro" id="IPR002048">
    <property type="entry name" value="EF_hand_dom"/>
</dbReference>
<organism evidence="3 4">
    <name type="scientific">Reticulomyxa filosa</name>
    <dbReference type="NCBI Taxonomy" id="46433"/>
    <lineage>
        <taxon>Eukaryota</taxon>
        <taxon>Sar</taxon>
        <taxon>Rhizaria</taxon>
        <taxon>Retaria</taxon>
        <taxon>Foraminifera</taxon>
        <taxon>Monothalamids</taxon>
        <taxon>Reticulomyxidae</taxon>
        <taxon>Reticulomyxa</taxon>
    </lineage>
</organism>
<dbReference type="PROSITE" id="PS50222">
    <property type="entry name" value="EF_HAND_2"/>
    <property type="match status" value="1"/>
</dbReference>
<feature type="compositionally biased region" description="Low complexity" evidence="1">
    <location>
        <begin position="153"/>
        <end position="185"/>
    </location>
</feature>
<feature type="region of interest" description="Disordered" evidence="1">
    <location>
        <begin position="108"/>
        <end position="281"/>
    </location>
</feature>